<accession>A0A7J8YIQ5</accession>
<evidence type="ECO:0000313" key="1">
    <source>
        <dbReference type="EMBL" id="MBA0699463.1"/>
    </source>
</evidence>
<keyword evidence="2" id="KW-1185">Reference proteome</keyword>
<gene>
    <name evidence="1" type="ORF">Goari_001097</name>
</gene>
<dbReference type="AlphaFoldDB" id="A0A7J8YIQ5"/>
<evidence type="ECO:0000313" key="2">
    <source>
        <dbReference type="Proteomes" id="UP000593577"/>
    </source>
</evidence>
<reference evidence="1 2" key="1">
    <citation type="journal article" date="2019" name="Genome Biol. Evol.">
        <title>Insights into the evolution of the New World diploid cottons (Gossypium, subgenus Houzingenia) based on genome sequencing.</title>
        <authorList>
            <person name="Grover C.E."/>
            <person name="Arick M.A. 2nd"/>
            <person name="Thrash A."/>
            <person name="Conover J.L."/>
            <person name="Sanders W.S."/>
            <person name="Peterson D.G."/>
            <person name="Frelichowski J.E."/>
            <person name="Scheffler J.A."/>
            <person name="Scheffler B.E."/>
            <person name="Wendel J.F."/>
        </authorList>
    </citation>
    <scope>NUCLEOTIDE SEQUENCE [LARGE SCALE GENOMIC DNA]</scope>
    <source>
        <strain evidence="1">185</strain>
        <tissue evidence="1">Leaf</tissue>
    </source>
</reference>
<name>A0A7J8YIQ5_GOSAI</name>
<organism evidence="1 2">
    <name type="scientific">Gossypium aridum</name>
    <name type="common">American cotton</name>
    <name type="synonym">Erioxylum aridum</name>
    <dbReference type="NCBI Taxonomy" id="34290"/>
    <lineage>
        <taxon>Eukaryota</taxon>
        <taxon>Viridiplantae</taxon>
        <taxon>Streptophyta</taxon>
        <taxon>Embryophyta</taxon>
        <taxon>Tracheophyta</taxon>
        <taxon>Spermatophyta</taxon>
        <taxon>Magnoliopsida</taxon>
        <taxon>eudicotyledons</taxon>
        <taxon>Gunneridae</taxon>
        <taxon>Pentapetalae</taxon>
        <taxon>rosids</taxon>
        <taxon>malvids</taxon>
        <taxon>Malvales</taxon>
        <taxon>Malvaceae</taxon>
        <taxon>Malvoideae</taxon>
        <taxon>Gossypium</taxon>
    </lineage>
</organism>
<proteinExistence type="predicted"/>
<sequence length="18" mass="2177">MEKFERFDPSTSRCEEEG</sequence>
<dbReference type="Proteomes" id="UP000593577">
    <property type="component" value="Unassembled WGS sequence"/>
</dbReference>
<protein>
    <submittedName>
        <fullName evidence="1">Uncharacterized protein</fullName>
    </submittedName>
</protein>
<comment type="caution">
    <text evidence="1">The sequence shown here is derived from an EMBL/GenBank/DDBJ whole genome shotgun (WGS) entry which is preliminary data.</text>
</comment>
<dbReference type="EMBL" id="JABFAA010000013">
    <property type="protein sequence ID" value="MBA0699463.1"/>
    <property type="molecule type" value="Genomic_DNA"/>
</dbReference>